<dbReference type="Gene3D" id="3.40.50.150">
    <property type="entry name" value="Vaccinia Virus protein VP39"/>
    <property type="match status" value="1"/>
</dbReference>
<dbReference type="AlphaFoldDB" id="A0A371QVI3"/>
<protein>
    <submittedName>
        <fullName evidence="2">Methyltransferase type 11</fullName>
    </submittedName>
</protein>
<evidence type="ECO:0000313" key="5">
    <source>
        <dbReference type="Proteomes" id="UP000257123"/>
    </source>
</evidence>
<feature type="domain" description="Methyltransferase type 11" evidence="1">
    <location>
        <begin position="48"/>
        <end position="135"/>
    </location>
</feature>
<dbReference type="RefSeq" id="WP_116421752.1">
    <property type="nucleotide sequence ID" value="NZ_NMUE01000043.1"/>
</dbReference>
<comment type="caution">
    <text evidence="2">The sequence shown here is derived from an EMBL/GenBank/DDBJ whole genome shotgun (WGS) entry which is preliminary data.</text>
</comment>
<dbReference type="Pfam" id="PF08241">
    <property type="entry name" value="Methyltransf_11"/>
    <property type="match status" value="1"/>
</dbReference>
<keyword evidence="2" id="KW-0489">Methyltransferase</keyword>
<dbReference type="Proteomes" id="UP000256877">
    <property type="component" value="Unassembled WGS sequence"/>
</dbReference>
<dbReference type="SUPFAM" id="SSF53335">
    <property type="entry name" value="S-adenosyl-L-methionine-dependent methyltransferases"/>
    <property type="match status" value="1"/>
</dbReference>
<evidence type="ECO:0000313" key="4">
    <source>
        <dbReference type="Proteomes" id="UP000256877"/>
    </source>
</evidence>
<proteinExistence type="predicted"/>
<dbReference type="EMBL" id="NMUF01000025">
    <property type="protein sequence ID" value="RFA97523.1"/>
    <property type="molecule type" value="Genomic_DNA"/>
</dbReference>
<dbReference type="InterPro" id="IPR013216">
    <property type="entry name" value="Methyltransf_11"/>
</dbReference>
<organism evidence="2 5">
    <name type="scientific">Pyrobaculum aerophilum</name>
    <dbReference type="NCBI Taxonomy" id="13773"/>
    <lineage>
        <taxon>Archaea</taxon>
        <taxon>Thermoproteota</taxon>
        <taxon>Thermoprotei</taxon>
        <taxon>Thermoproteales</taxon>
        <taxon>Thermoproteaceae</taxon>
        <taxon>Pyrobaculum</taxon>
    </lineage>
</organism>
<dbReference type="OrthoDB" id="1018at2157"/>
<gene>
    <name evidence="2" type="ORF">CGL51_10960</name>
    <name evidence="3" type="ORF">CGL52_08990</name>
</gene>
<accession>A0A371QVI3</accession>
<evidence type="ECO:0000259" key="1">
    <source>
        <dbReference type="Pfam" id="PF08241"/>
    </source>
</evidence>
<evidence type="ECO:0000313" key="2">
    <source>
        <dbReference type="EMBL" id="RFA94184.1"/>
    </source>
</evidence>
<keyword evidence="2" id="KW-0808">Transferase</keyword>
<dbReference type="Proteomes" id="UP000257123">
    <property type="component" value="Unassembled WGS sequence"/>
</dbReference>
<name>A0A371QVI3_9CREN</name>
<evidence type="ECO:0000313" key="3">
    <source>
        <dbReference type="EMBL" id="RFA97523.1"/>
    </source>
</evidence>
<dbReference type="GO" id="GO:0008757">
    <property type="term" value="F:S-adenosylmethionine-dependent methyltransferase activity"/>
    <property type="evidence" value="ECO:0007669"/>
    <property type="project" value="InterPro"/>
</dbReference>
<dbReference type="GO" id="GO:0032259">
    <property type="term" value="P:methylation"/>
    <property type="evidence" value="ECO:0007669"/>
    <property type="project" value="UniProtKB-KW"/>
</dbReference>
<reference evidence="4 5" key="1">
    <citation type="submission" date="2017-07" db="EMBL/GenBank/DDBJ databases">
        <title>Draft genome sequence of aerobic hyperthermophilic archaea, Pyrobaculum aerophilum YKB31 and YKB32.</title>
        <authorList>
            <person name="Mochizuki T."/>
            <person name="Berliner A.J."/>
            <person name="Yoshida-Takashima Y."/>
            <person name="Takaki Y."/>
            <person name="Nunoura T."/>
            <person name="Takai K."/>
        </authorList>
    </citation>
    <scope>NUCLEOTIDE SEQUENCE [LARGE SCALE GENOMIC DNA]</scope>
    <source>
        <strain evidence="2 5">YKB31</strain>
        <strain evidence="3 4">YKB32</strain>
    </source>
</reference>
<dbReference type="PANTHER" id="PTHR43591">
    <property type="entry name" value="METHYLTRANSFERASE"/>
    <property type="match status" value="1"/>
</dbReference>
<sequence length="249" mass="28043">MTKAVARYYDSIAHVYDDVYLKMKYYRVLYRKIGEVIDQYIKPGMYVLDVGSGTGFWSVYMTSKGAHVASLDISEKSLRRCSCPDRVAGDATLLPVRNNTYDAVTALGSVYNHIQDIRTAFKSAARALKKGGLFITDIDNALCLDMLYEYLLFQGVSKLISALKNGVVKGVWEAADGEIPFSYYAYFYVKSALAKAGLKLIDKRPIYLLPPLPTRLLQRRFRLGAFEKFDLLKFLAPFSTTVIYIAVKA</sequence>
<dbReference type="CDD" id="cd02440">
    <property type="entry name" value="AdoMet_MTases"/>
    <property type="match status" value="1"/>
</dbReference>
<dbReference type="InterPro" id="IPR029063">
    <property type="entry name" value="SAM-dependent_MTases_sf"/>
</dbReference>
<dbReference type="EMBL" id="NMUE01000043">
    <property type="protein sequence ID" value="RFA94184.1"/>
    <property type="molecule type" value="Genomic_DNA"/>
</dbReference>